<evidence type="ECO:0000313" key="1">
    <source>
        <dbReference type="EMBL" id="JAH47719.1"/>
    </source>
</evidence>
<accession>A0A0E9T2C5</accession>
<proteinExistence type="predicted"/>
<name>A0A0E9T2C5_ANGAN</name>
<dbReference type="AlphaFoldDB" id="A0A0E9T2C5"/>
<protein>
    <submittedName>
        <fullName evidence="1">Uncharacterized protein</fullName>
    </submittedName>
</protein>
<sequence length="18" mass="1945">MGLCACFLKPTSLSRCKS</sequence>
<reference evidence="1" key="2">
    <citation type="journal article" date="2015" name="Fish Shellfish Immunol.">
        <title>Early steps in the European eel (Anguilla anguilla)-Vibrio vulnificus interaction in the gills: Role of the RtxA13 toxin.</title>
        <authorList>
            <person name="Callol A."/>
            <person name="Pajuelo D."/>
            <person name="Ebbesson L."/>
            <person name="Teles M."/>
            <person name="MacKenzie S."/>
            <person name="Amaro C."/>
        </authorList>
    </citation>
    <scope>NUCLEOTIDE SEQUENCE</scope>
</reference>
<dbReference type="EMBL" id="GBXM01060858">
    <property type="protein sequence ID" value="JAH47719.1"/>
    <property type="molecule type" value="Transcribed_RNA"/>
</dbReference>
<organism evidence="1">
    <name type="scientific">Anguilla anguilla</name>
    <name type="common">European freshwater eel</name>
    <name type="synonym">Muraena anguilla</name>
    <dbReference type="NCBI Taxonomy" id="7936"/>
    <lineage>
        <taxon>Eukaryota</taxon>
        <taxon>Metazoa</taxon>
        <taxon>Chordata</taxon>
        <taxon>Craniata</taxon>
        <taxon>Vertebrata</taxon>
        <taxon>Euteleostomi</taxon>
        <taxon>Actinopterygii</taxon>
        <taxon>Neopterygii</taxon>
        <taxon>Teleostei</taxon>
        <taxon>Anguilliformes</taxon>
        <taxon>Anguillidae</taxon>
        <taxon>Anguilla</taxon>
    </lineage>
</organism>
<reference evidence="1" key="1">
    <citation type="submission" date="2014-11" db="EMBL/GenBank/DDBJ databases">
        <authorList>
            <person name="Amaro Gonzalez C."/>
        </authorList>
    </citation>
    <scope>NUCLEOTIDE SEQUENCE</scope>
</reference>